<dbReference type="SUPFAM" id="SSF50156">
    <property type="entry name" value="PDZ domain-like"/>
    <property type="match status" value="1"/>
</dbReference>
<name>A0A812VJY2_SYMPI</name>
<feature type="region of interest" description="Disordered" evidence="1">
    <location>
        <begin position="401"/>
        <end position="422"/>
    </location>
</feature>
<comment type="caution">
    <text evidence="3">The sequence shown here is derived from an EMBL/GenBank/DDBJ whole genome shotgun (WGS) entry which is preliminary data.</text>
</comment>
<keyword evidence="4" id="KW-1185">Reference proteome</keyword>
<proteinExistence type="predicted"/>
<dbReference type="AlphaFoldDB" id="A0A812VJY2"/>
<protein>
    <recommendedName>
        <fullName evidence="2">PDZ domain-containing protein</fullName>
    </recommendedName>
</protein>
<feature type="domain" description="PDZ" evidence="2">
    <location>
        <begin position="208"/>
        <end position="280"/>
    </location>
</feature>
<evidence type="ECO:0000313" key="4">
    <source>
        <dbReference type="Proteomes" id="UP000649617"/>
    </source>
</evidence>
<feature type="domain" description="PDZ" evidence="2">
    <location>
        <begin position="95"/>
        <end position="167"/>
    </location>
</feature>
<sequence length="441" mass="47218">MSLREYSLVAETDVQKLGIQFRGAPPERVFVSAVAAGSFGCVQGVQAGDELLELGDKLDAVPEDQFRPKLALRPLSLKFSSSHRSYTVAASHVDAKLGITFHGMPPGSIQVKSTAKGLFGYERGVQEGDILLEVGKDLLASLDGMSADTFKSFLRDRPLRMKFQVAENAASVILQDPSFQVHDMTEVRKLSDVLRKAEYTIVADADVGKLGVTFHGMPPGRIEVKGVAEGMFGSAHSVQEGDVLIEVGTDKLQALEGMSAETFKSFLKDRPLKLRFLAAHAAGTMVDASPIADSRLAEQDGTADVPDDSDPSKINEAVYTVVAGSEVGKLGISFSGMPPGRVDVKVLTAGSFGSESDVQEGDILMEVGKEELLPLEGMSSEVFKNFLKGRPLKMKLQRARSTLHSRQAVPPTDAAATAEHSASAQDLHANITSTEQASFLI</sequence>
<evidence type="ECO:0000259" key="2">
    <source>
        <dbReference type="SMART" id="SM00228"/>
    </source>
</evidence>
<accession>A0A812VJY2</accession>
<feature type="domain" description="PDZ" evidence="2">
    <location>
        <begin position="15"/>
        <end position="83"/>
    </location>
</feature>
<feature type="domain" description="PDZ" evidence="2">
    <location>
        <begin position="328"/>
        <end position="400"/>
    </location>
</feature>
<reference evidence="3" key="1">
    <citation type="submission" date="2021-02" db="EMBL/GenBank/DDBJ databases">
        <authorList>
            <person name="Dougan E. K."/>
            <person name="Rhodes N."/>
            <person name="Thang M."/>
            <person name="Chan C."/>
        </authorList>
    </citation>
    <scope>NUCLEOTIDE SEQUENCE</scope>
</reference>
<dbReference type="InterPro" id="IPR036034">
    <property type="entry name" value="PDZ_sf"/>
</dbReference>
<evidence type="ECO:0000256" key="1">
    <source>
        <dbReference type="SAM" id="MobiDB-lite"/>
    </source>
</evidence>
<dbReference type="InterPro" id="IPR001478">
    <property type="entry name" value="PDZ"/>
</dbReference>
<dbReference type="OrthoDB" id="437012at2759"/>
<evidence type="ECO:0000313" key="3">
    <source>
        <dbReference type="EMBL" id="CAE7636799.1"/>
    </source>
</evidence>
<organism evidence="3 4">
    <name type="scientific">Symbiodinium pilosum</name>
    <name type="common">Dinoflagellate</name>
    <dbReference type="NCBI Taxonomy" id="2952"/>
    <lineage>
        <taxon>Eukaryota</taxon>
        <taxon>Sar</taxon>
        <taxon>Alveolata</taxon>
        <taxon>Dinophyceae</taxon>
        <taxon>Suessiales</taxon>
        <taxon>Symbiodiniaceae</taxon>
        <taxon>Symbiodinium</taxon>
    </lineage>
</organism>
<dbReference type="SMART" id="SM00228">
    <property type="entry name" value="PDZ"/>
    <property type="match status" value="4"/>
</dbReference>
<dbReference type="EMBL" id="CAJNIZ010042761">
    <property type="protein sequence ID" value="CAE7636799.1"/>
    <property type="molecule type" value="Genomic_DNA"/>
</dbReference>
<gene>
    <name evidence="3" type="ORF">SPIL2461_LOCUS16799</name>
</gene>
<dbReference type="Proteomes" id="UP000649617">
    <property type="component" value="Unassembled WGS sequence"/>
</dbReference>